<dbReference type="FunCoup" id="A0A7M7RD07">
    <property type="interactions" value="1276"/>
</dbReference>
<feature type="domain" description="Activator of Hsp90 ATPase AHSA1-like N-terminal" evidence="3">
    <location>
        <begin position="29"/>
        <end position="163"/>
    </location>
</feature>
<dbReference type="RefSeq" id="XP_781122.3">
    <property type="nucleotide sequence ID" value="XM_776029.5"/>
</dbReference>
<dbReference type="GO" id="GO:0051087">
    <property type="term" value="F:protein-folding chaperone binding"/>
    <property type="evidence" value="ECO:0007669"/>
    <property type="project" value="InterPro"/>
</dbReference>
<dbReference type="GO" id="GO:0005829">
    <property type="term" value="C:cytosol"/>
    <property type="evidence" value="ECO:0000318"/>
    <property type="project" value="GO_Central"/>
</dbReference>
<keyword evidence="5" id="KW-1185">Reference proteome</keyword>
<accession>A0A7M7RD07</accession>
<dbReference type="OMA" id="GDCEVNQ"/>
<dbReference type="SUPFAM" id="SSF55961">
    <property type="entry name" value="Bet v1-like"/>
    <property type="match status" value="1"/>
</dbReference>
<evidence type="ECO:0000256" key="1">
    <source>
        <dbReference type="ARBA" id="ARBA00006817"/>
    </source>
</evidence>
<dbReference type="GO" id="GO:0006457">
    <property type="term" value="P:protein folding"/>
    <property type="evidence" value="ECO:0000318"/>
    <property type="project" value="GO_Central"/>
</dbReference>
<dbReference type="CTD" id="10598"/>
<dbReference type="SMART" id="SM01000">
    <property type="entry name" value="Aha1_N"/>
    <property type="match status" value="1"/>
</dbReference>
<dbReference type="InterPro" id="IPR013538">
    <property type="entry name" value="ASHA1/2-like_C"/>
</dbReference>
<proteinExistence type="inferred from homology"/>
<dbReference type="PANTHER" id="PTHR13009">
    <property type="entry name" value="HEAT SHOCK PROTEIN 90 HSP90 CO-CHAPERONE AHA-1"/>
    <property type="match status" value="1"/>
</dbReference>
<dbReference type="Pfam" id="PF09229">
    <property type="entry name" value="Aha1_N"/>
    <property type="match status" value="1"/>
</dbReference>
<dbReference type="PANTHER" id="PTHR13009:SF22">
    <property type="entry name" value="LD43819P"/>
    <property type="match status" value="1"/>
</dbReference>
<feature type="region of interest" description="Disordered" evidence="2">
    <location>
        <begin position="168"/>
        <end position="202"/>
    </location>
</feature>
<evidence type="ECO:0000313" key="4">
    <source>
        <dbReference type="EnsemblMetazoa" id="XP_781122"/>
    </source>
</evidence>
<dbReference type="GeneID" id="575643"/>
<dbReference type="Gene3D" id="3.30.530.20">
    <property type="match status" value="1"/>
</dbReference>
<reference evidence="4" key="2">
    <citation type="submission" date="2021-01" db="UniProtKB">
        <authorList>
            <consortium name="EnsemblMetazoa"/>
        </authorList>
    </citation>
    <scope>IDENTIFICATION</scope>
</reference>
<evidence type="ECO:0000256" key="2">
    <source>
        <dbReference type="SAM" id="MobiDB-lite"/>
    </source>
</evidence>
<comment type="similarity">
    <text evidence="1">Belongs to the AHA1 family.</text>
</comment>
<dbReference type="Gene3D" id="3.15.10.20">
    <property type="entry name" value="Activator of Hsp90 ATPase Aha1, N-terminal domain"/>
    <property type="match status" value="1"/>
</dbReference>
<dbReference type="CDD" id="cd08892">
    <property type="entry name" value="SRPBCC_Aha1"/>
    <property type="match status" value="1"/>
</dbReference>
<dbReference type="Proteomes" id="UP000007110">
    <property type="component" value="Unassembled WGS sequence"/>
</dbReference>
<dbReference type="AlphaFoldDB" id="A0A7M7RD07"/>
<dbReference type="InterPro" id="IPR036338">
    <property type="entry name" value="Aha1"/>
</dbReference>
<dbReference type="GO" id="GO:0001671">
    <property type="term" value="F:ATPase activator activity"/>
    <property type="evidence" value="ECO:0000318"/>
    <property type="project" value="GO_Central"/>
</dbReference>
<evidence type="ECO:0000313" key="5">
    <source>
        <dbReference type="Proteomes" id="UP000007110"/>
    </source>
</evidence>
<dbReference type="OrthoDB" id="567237at2759"/>
<sequence>MAKWGKGDPRWIVEERADATNVNNWHWTEKNASKWSTDKLTELFTNIKVEDERGQCELYEVKEITGEASASNRKAKLIFFYEWVIKLKWKGTLKDCTTELEGTVTMPNLSDENGVDDVDIEISTNTATPESHTLREVMKSKGVPVLRQKIGEYTQALKKEFSQGMILPSKTQDSSPVNASNVKKASLPDPIPVKKPDNGVSTTQMKGLSLGVKIETCQLELTQEFKCEAAMLYLAFTDVERLQAFTHAKATVNAEAGGKFTMLDGNISGEFVSLEPHSKIVMQWRFKSWDEGHHSLVTLQFNQKSDCTELLLTQKGIPKADFERTRHGWNSVFFQRIKGTFGFGASLF</sequence>
<dbReference type="Pfam" id="PF08327">
    <property type="entry name" value="AHSA1"/>
    <property type="match status" value="1"/>
</dbReference>
<dbReference type="EnsemblMetazoa" id="XM_776029">
    <property type="protein sequence ID" value="XP_781122"/>
    <property type="gene ID" value="LOC575643"/>
</dbReference>
<evidence type="ECO:0000259" key="3">
    <source>
        <dbReference type="SMART" id="SM01000"/>
    </source>
</evidence>
<feature type="compositionally biased region" description="Polar residues" evidence="2">
    <location>
        <begin position="169"/>
        <end position="183"/>
    </location>
</feature>
<dbReference type="InterPro" id="IPR023393">
    <property type="entry name" value="START-like_dom_sf"/>
</dbReference>
<dbReference type="InParanoid" id="A0A7M7RD07"/>
<dbReference type="InterPro" id="IPR015310">
    <property type="entry name" value="AHSA1-like_N"/>
</dbReference>
<dbReference type="SUPFAM" id="SSF103111">
    <property type="entry name" value="Activator of Hsp90 ATPase, Aha1"/>
    <property type="match status" value="1"/>
</dbReference>
<reference evidence="5" key="1">
    <citation type="submission" date="2015-02" db="EMBL/GenBank/DDBJ databases">
        <title>Genome sequencing for Strongylocentrotus purpuratus.</title>
        <authorList>
            <person name="Murali S."/>
            <person name="Liu Y."/>
            <person name="Vee V."/>
            <person name="English A."/>
            <person name="Wang M."/>
            <person name="Skinner E."/>
            <person name="Han Y."/>
            <person name="Muzny D.M."/>
            <person name="Worley K.C."/>
            <person name="Gibbs R.A."/>
        </authorList>
    </citation>
    <scope>NUCLEOTIDE SEQUENCE</scope>
</reference>
<name>A0A7M7RD07_STRPU</name>
<protein>
    <recommendedName>
        <fullName evidence="3">Activator of Hsp90 ATPase AHSA1-like N-terminal domain-containing protein</fullName>
    </recommendedName>
</protein>
<organism evidence="4 5">
    <name type="scientific">Strongylocentrotus purpuratus</name>
    <name type="common">Purple sea urchin</name>
    <dbReference type="NCBI Taxonomy" id="7668"/>
    <lineage>
        <taxon>Eukaryota</taxon>
        <taxon>Metazoa</taxon>
        <taxon>Echinodermata</taxon>
        <taxon>Eleutherozoa</taxon>
        <taxon>Echinozoa</taxon>
        <taxon>Echinoidea</taxon>
        <taxon>Euechinoidea</taxon>
        <taxon>Echinacea</taxon>
        <taxon>Camarodonta</taxon>
        <taxon>Echinidea</taxon>
        <taxon>Strongylocentrotidae</taxon>
        <taxon>Strongylocentrotus</taxon>
    </lineage>
</organism>
<dbReference type="KEGG" id="spu:575643"/>